<dbReference type="RefSeq" id="WP_129402219.1">
    <property type="nucleotide sequence ID" value="NZ_SDWT01000004.1"/>
</dbReference>
<sequence length="269" mass="28376">MGVRRVLGAVATASLLVLVGCSPSGGPDVDVEGTWVLVAGRTADDPLAVPPGSRVSLTFAGSDAGGKGPCNDYGSSFDVDGSAFEITGPGGISQTLAGCDGSLGVLESAYLAALGEVDTVARDGDELTLRGKGSELVFTATAPWPRAAVVGHTWRLASWRDDAGVEHRATDEGTSRPTLLLEMRGRRGGPITSTSGCRTMRGHWTEWRGQPTVMRSGWKGDCLHFTDRARAIESMMSELVLEVRERDGHRELVVRNAHGASGAELVYRL</sequence>
<keyword evidence="3" id="KW-1185">Reference proteome</keyword>
<feature type="domain" description="DUF306" evidence="1">
    <location>
        <begin position="33"/>
        <end position="134"/>
    </location>
</feature>
<gene>
    <name evidence="2" type="ORF">EUA93_20645</name>
</gene>
<dbReference type="AlphaFoldDB" id="A0A4Q2RS18"/>
<dbReference type="InterPro" id="IPR038670">
    <property type="entry name" value="HslJ-like_sf"/>
</dbReference>
<evidence type="ECO:0000313" key="2">
    <source>
        <dbReference type="EMBL" id="RYB90549.1"/>
    </source>
</evidence>
<comment type="caution">
    <text evidence="2">The sequence shown here is derived from an EMBL/GenBank/DDBJ whole genome shotgun (WGS) entry which is preliminary data.</text>
</comment>
<accession>A0A4Q2RS18</accession>
<organism evidence="2 3">
    <name type="scientific">Nocardioides oleivorans</name>
    <dbReference type="NCBI Taxonomy" id="273676"/>
    <lineage>
        <taxon>Bacteria</taxon>
        <taxon>Bacillati</taxon>
        <taxon>Actinomycetota</taxon>
        <taxon>Actinomycetes</taxon>
        <taxon>Propionibacteriales</taxon>
        <taxon>Nocardioidaceae</taxon>
        <taxon>Nocardioides</taxon>
    </lineage>
</organism>
<dbReference type="Pfam" id="PF03724">
    <property type="entry name" value="META"/>
    <property type="match status" value="1"/>
</dbReference>
<name>A0A4Q2RS18_9ACTN</name>
<evidence type="ECO:0000259" key="1">
    <source>
        <dbReference type="Pfam" id="PF03724"/>
    </source>
</evidence>
<dbReference type="PROSITE" id="PS51257">
    <property type="entry name" value="PROKAR_LIPOPROTEIN"/>
    <property type="match status" value="1"/>
</dbReference>
<dbReference type="OrthoDB" id="507754at2"/>
<protein>
    <submittedName>
        <fullName evidence="2">META domain-containing protein</fullName>
    </submittedName>
</protein>
<dbReference type="Proteomes" id="UP000294071">
    <property type="component" value="Unassembled WGS sequence"/>
</dbReference>
<dbReference type="InterPro" id="IPR005184">
    <property type="entry name" value="DUF306_Meta_HslJ"/>
</dbReference>
<evidence type="ECO:0000313" key="3">
    <source>
        <dbReference type="Proteomes" id="UP000294071"/>
    </source>
</evidence>
<dbReference type="EMBL" id="SDWT01000004">
    <property type="protein sequence ID" value="RYB90549.1"/>
    <property type="molecule type" value="Genomic_DNA"/>
</dbReference>
<reference evidence="2 3" key="1">
    <citation type="submission" date="2019-01" db="EMBL/GenBank/DDBJ databases">
        <title>Novel species of Nocardioides.</title>
        <authorList>
            <person name="Liu Q."/>
            <person name="Xin Y.-H."/>
        </authorList>
    </citation>
    <scope>NUCLEOTIDE SEQUENCE [LARGE SCALE GENOMIC DNA]</scope>
    <source>
        <strain evidence="2 3">CGMCC 4.6882</strain>
    </source>
</reference>
<dbReference type="Gene3D" id="2.40.128.270">
    <property type="match status" value="1"/>
</dbReference>
<proteinExistence type="predicted"/>